<keyword evidence="1 5" id="KW-0378">Hydrolase</keyword>
<dbReference type="RefSeq" id="WP_129424670.1">
    <property type="nucleotide sequence ID" value="NZ_SDPW01000001.1"/>
</dbReference>
<proteinExistence type="predicted"/>
<sequence>MSDKQHASSSRRGAHARPSAPASQLAPAQPGAFRPAAAQTGAYARENYGSAARAKRGGGVWRVVFIVAIIVFVIAASALAFIGYGYWHGQQNNKELAATGFNPPDTAQLERTDLASFTVDWDALRAINPETIGWIYIPGTTINLPIVHTDDDAHYLKTDFYGETNWAVSFGAIFLSAENAADFSDANNIVYGHHMNDGSMFSPIADFEDPDTFNARRTVYIFTPSGNYRLTTFSLVHCAADDPLAQTVFASEQERAAYVQDKVDRSVVSVEGLPSATDMNHTFTLATCDNSAQNGRWVLFAYVAEQTAGAAVPAGATSIVNPEDVAAVDEAAKETAA</sequence>
<evidence type="ECO:0000256" key="2">
    <source>
        <dbReference type="PIRSR" id="PIRSR605754-1"/>
    </source>
</evidence>
<evidence type="ECO:0000313" key="6">
    <source>
        <dbReference type="Proteomes" id="UP000293345"/>
    </source>
</evidence>
<evidence type="ECO:0000256" key="1">
    <source>
        <dbReference type="ARBA" id="ARBA00022801"/>
    </source>
</evidence>
<name>A0A4Q2K1R8_9ACTN</name>
<reference evidence="5 6" key="1">
    <citation type="submission" date="2019-01" db="EMBL/GenBank/DDBJ databases">
        <title>Senegalimassilia sp. nov. KGMB04484 isolated human feces.</title>
        <authorList>
            <person name="Han K.-I."/>
            <person name="Kim J.-S."/>
            <person name="Lee K.C."/>
            <person name="Suh M.K."/>
            <person name="Eom M.K."/>
            <person name="Lee J.H."/>
            <person name="Park S.-H."/>
            <person name="Kang S.W."/>
            <person name="Park J.-E."/>
            <person name="Oh B.S."/>
            <person name="Yu S.Y."/>
            <person name="Choi S.-H."/>
            <person name="Lee D.H."/>
            <person name="Yoon H."/>
            <person name="Kim B.-Y."/>
            <person name="Lee J.H."/>
            <person name="Lee J.-S."/>
        </authorList>
    </citation>
    <scope>NUCLEOTIDE SEQUENCE [LARGE SCALE GENOMIC DNA]</scope>
    <source>
        <strain evidence="5 6">KGMB04484</strain>
    </source>
</reference>
<evidence type="ECO:0000256" key="3">
    <source>
        <dbReference type="SAM" id="MobiDB-lite"/>
    </source>
</evidence>
<dbReference type="AlphaFoldDB" id="A0A4Q2K1R8"/>
<protein>
    <submittedName>
        <fullName evidence="5">Class B sortase</fullName>
        <ecNumber evidence="5">3.4.22.71</ecNumber>
    </submittedName>
</protein>
<evidence type="ECO:0000313" key="5">
    <source>
        <dbReference type="EMBL" id="RXZ54368.1"/>
    </source>
</evidence>
<keyword evidence="6" id="KW-1185">Reference proteome</keyword>
<keyword evidence="4" id="KW-0812">Transmembrane</keyword>
<dbReference type="InterPro" id="IPR009835">
    <property type="entry name" value="SrtB"/>
</dbReference>
<accession>A0A4Q2K1R8</accession>
<dbReference type="Gene3D" id="2.40.260.10">
    <property type="entry name" value="Sortase"/>
    <property type="match status" value="1"/>
</dbReference>
<feature type="active site" description="Acyl-thioester intermediate" evidence="2">
    <location>
        <position position="288"/>
    </location>
</feature>
<keyword evidence="4" id="KW-0472">Membrane</keyword>
<dbReference type="Proteomes" id="UP000293345">
    <property type="component" value="Unassembled WGS sequence"/>
</dbReference>
<feature type="region of interest" description="Disordered" evidence="3">
    <location>
        <begin position="1"/>
        <end position="31"/>
    </location>
</feature>
<dbReference type="Pfam" id="PF04203">
    <property type="entry name" value="Sortase"/>
    <property type="match status" value="1"/>
</dbReference>
<dbReference type="InterPro" id="IPR005754">
    <property type="entry name" value="Sortase"/>
</dbReference>
<dbReference type="EMBL" id="SDPW01000001">
    <property type="protein sequence ID" value="RXZ54368.1"/>
    <property type="molecule type" value="Genomic_DNA"/>
</dbReference>
<feature type="active site" description="Proton donor/acceptor" evidence="2">
    <location>
        <position position="193"/>
    </location>
</feature>
<keyword evidence="4" id="KW-1133">Transmembrane helix</keyword>
<dbReference type="NCBIfam" id="TIGR03064">
    <property type="entry name" value="sortase_srtB"/>
    <property type="match status" value="1"/>
</dbReference>
<feature type="transmembrane region" description="Helical" evidence="4">
    <location>
        <begin position="63"/>
        <end position="87"/>
    </location>
</feature>
<dbReference type="SUPFAM" id="SSF63817">
    <property type="entry name" value="Sortase"/>
    <property type="match status" value="1"/>
</dbReference>
<dbReference type="CDD" id="cd05826">
    <property type="entry name" value="Sortase_B"/>
    <property type="match status" value="1"/>
</dbReference>
<dbReference type="GO" id="GO:0016787">
    <property type="term" value="F:hydrolase activity"/>
    <property type="evidence" value="ECO:0007669"/>
    <property type="project" value="UniProtKB-KW"/>
</dbReference>
<dbReference type="EC" id="3.4.22.71" evidence="5"/>
<organism evidence="5 6">
    <name type="scientific">Senegalimassilia faecalis</name>
    <dbReference type="NCBI Taxonomy" id="2509433"/>
    <lineage>
        <taxon>Bacteria</taxon>
        <taxon>Bacillati</taxon>
        <taxon>Actinomycetota</taxon>
        <taxon>Coriobacteriia</taxon>
        <taxon>Coriobacteriales</taxon>
        <taxon>Coriobacteriaceae</taxon>
        <taxon>Senegalimassilia</taxon>
    </lineage>
</organism>
<feature type="compositionally biased region" description="Low complexity" evidence="3">
    <location>
        <begin position="16"/>
        <end position="31"/>
    </location>
</feature>
<dbReference type="OrthoDB" id="3172795at2"/>
<evidence type="ECO:0000256" key="4">
    <source>
        <dbReference type="SAM" id="Phobius"/>
    </source>
</evidence>
<gene>
    <name evidence="5" type="primary">srtB</name>
    <name evidence="5" type="ORF">ET524_07665</name>
</gene>
<comment type="caution">
    <text evidence="5">The sequence shown here is derived from an EMBL/GenBank/DDBJ whole genome shotgun (WGS) entry which is preliminary data.</text>
</comment>
<dbReference type="InterPro" id="IPR023365">
    <property type="entry name" value="Sortase_dom-sf"/>
</dbReference>